<accession>A0A832A2R6</accession>
<organism evidence="2">
    <name type="scientific">Desulfacinum infernum</name>
    <dbReference type="NCBI Taxonomy" id="35837"/>
    <lineage>
        <taxon>Bacteria</taxon>
        <taxon>Pseudomonadati</taxon>
        <taxon>Thermodesulfobacteriota</taxon>
        <taxon>Syntrophobacteria</taxon>
        <taxon>Syntrophobacterales</taxon>
        <taxon>Syntrophobacteraceae</taxon>
        <taxon>Desulfacinum</taxon>
    </lineage>
</organism>
<evidence type="ECO:0000313" key="2">
    <source>
        <dbReference type="EMBL" id="HFK98428.1"/>
    </source>
</evidence>
<reference evidence="2" key="1">
    <citation type="journal article" date="2020" name="mSystems">
        <title>Genome- and Community-Level Interaction Insights into Carbon Utilization and Element Cycling Functions of Hydrothermarchaeota in Hydrothermal Sediment.</title>
        <authorList>
            <person name="Zhou Z."/>
            <person name="Liu Y."/>
            <person name="Xu W."/>
            <person name="Pan J."/>
            <person name="Luo Z.H."/>
            <person name="Li M."/>
        </authorList>
    </citation>
    <scope>NUCLEOTIDE SEQUENCE [LARGE SCALE GENOMIC DNA]</scope>
    <source>
        <strain evidence="2">SpSt-456</strain>
    </source>
</reference>
<protein>
    <submittedName>
        <fullName evidence="2">Uncharacterized protein</fullName>
    </submittedName>
</protein>
<dbReference type="AlphaFoldDB" id="A0A832A2R6"/>
<feature type="compositionally biased region" description="Basic and acidic residues" evidence="1">
    <location>
        <begin position="401"/>
        <end position="410"/>
    </location>
</feature>
<comment type="caution">
    <text evidence="2">The sequence shown here is derived from an EMBL/GenBank/DDBJ whole genome shotgun (WGS) entry which is preliminary data.</text>
</comment>
<feature type="compositionally biased region" description="Basic and acidic residues" evidence="1">
    <location>
        <begin position="366"/>
        <end position="378"/>
    </location>
</feature>
<gene>
    <name evidence="2" type="ORF">ENS06_14035</name>
</gene>
<dbReference type="EMBL" id="DSTK01000039">
    <property type="protein sequence ID" value="HFK98428.1"/>
    <property type="molecule type" value="Genomic_DNA"/>
</dbReference>
<proteinExistence type="predicted"/>
<name>A0A832A2R6_9BACT</name>
<sequence>MDCRIRKLIVRGSRSAAVSTIVHGVENALRTASFPGIPPNALVIVRSLRLRLSEGPLGFLATAQQLDEAGRILAAQAVPATSSEAARSSVVWFQDAVEPMVFLALQLARGRAPREWFWKGAVPDWNGGYDSHELPRLMKTVGRCSFPQVATIRVFAALLAAHRLESLLDALTIRDGRELLGLFGFREDTALENLQRAGDFVLADFLKGLDGSLHHRIQSRIGRWGIGDPRTLWLLVVLLWRRNPFHRQNPFERPSPSSSASKDDVAPHGLFLSAHEESVADCLLTRAPFSHPTFSPPTRPFPAKGGRRVEAFTTLELSCDAATGGPHGHEAQTRNGDVSRAPSFAQPGPASPEEKADLISPTTARAVEKKRSKGKNDADFGVGQPQKDAPHPLAIPNSGERFLDIEHPPEDTDPGGYATQKGGEAGSAPMEQGAEASPAKGATTPCTETPQGLFVRSWSASGAPQINPQNIPELVRHPVEGAPSPTRTFRFSAAWKPVFPDGAFRNGMFFQDGTKPQDPLPSLEGRRSSCGGFLFLLGLLGLVGMKDSLGQPLRSGFTLGEGLLGFLGRVLPLPHDDPHWALMPDHPCLGEDLPDAFSFCPPTPWIELLTERAKTTRRVECHTFRTTTGALVQADRAGRLVFGVSSHLPGESETKGGHIPDIPETSLLKGFFKAVRCILALFLHRRVGLTLRRLVVRPGRLVLSPTHVDVFFALDQADAAIRRWALDVNPGWVPWLGRVVSFHYIDEILFPARSGGSLLRKSHEASNLRRP</sequence>
<feature type="region of interest" description="Disordered" evidence="1">
    <location>
        <begin position="320"/>
        <end position="450"/>
    </location>
</feature>
<evidence type="ECO:0000256" key="1">
    <source>
        <dbReference type="SAM" id="MobiDB-lite"/>
    </source>
</evidence>